<accession>A2RH99</accession>
<dbReference type="STRING" id="416870.llmg_0027"/>
<organism evidence="1 2">
    <name type="scientific">Lactococcus lactis subsp. cremoris (strain MG1363)</name>
    <dbReference type="NCBI Taxonomy" id="416870"/>
    <lineage>
        <taxon>Bacteria</taxon>
        <taxon>Bacillati</taxon>
        <taxon>Bacillota</taxon>
        <taxon>Bacilli</taxon>
        <taxon>Lactobacillales</taxon>
        <taxon>Streptococcaceae</taxon>
        <taxon>Lactococcus</taxon>
        <taxon>Lactococcus cremoris subsp. cremoris</taxon>
    </lineage>
</organism>
<evidence type="ECO:0000313" key="1">
    <source>
        <dbReference type="EMBL" id="CAL96635.1"/>
    </source>
</evidence>
<protein>
    <submittedName>
        <fullName evidence="1">Uncharacterized protein</fullName>
    </submittedName>
</protein>
<dbReference type="InterPro" id="IPR036388">
    <property type="entry name" value="WH-like_DNA-bd_sf"/>
</dbReference>
<name>A2RH99_LACLM</name>
<reference evidence="1 2" key="1">
    <citation type="journal article" date="2007" name="J. Bacteriol.">
        <title>The complete genome sequence of the lactic acid bacterial paradigm Lactococcus lactis subsp. cremoris MG1363.</title>
        <authorList>
            <person name="Wegmann U."/>
            <person name="O'Connell-Motherway M."/>
            <person name="Zomer A."/>
            <person name="Buist G."/>
            <person name="Shearman C."/>
            <person name="Canchaya C."/>
            <person name="Ventura M."/>
            <person name="Goesmann A."/>
            <person name="Gasson M.J."/>
            <person name="Kuipers O.P."/>
            <person name="van Sinderen D."/>
            <person name="Kok J."/>
        </authorList>
    </citation>
    <scope>NUCLEOTIDE SEQUENCE [LARGE SCALE GENOMIC DNA]</scope>
    <source>
        <strain evidence="1 2">MG1363</strain>
    </source>
</reference>
<dbReference type="Gene3D" id="1.10.10.10">
    <property type="entry name" value="Winged helix-like DNA-binding domain superfamily/Winged helix DNA-binding domain"/>
    <property type="match status" value="1"/>
</dbReference>
<proteinExistence type="predicted"/>
<dbReference type="HOGENOM" id="CLU_2167760_0_0_9"/>
<evidence type="ECO:0000313" key="2">
    <source>
        <dbReference type="Proteomes" id="UP000000364"/>
    </source>
</evidence>
<gene>
    <name evidence="1" type="primary">ps129</name>
    <name evidence="1" type="ordered locus">llmg_0027</name>
</gene>
<dbReference type="RefSeq" id="WP_011834139.1">
    <property type="nucleotide sequence ID" value="NC_009004.1"/>
</dbReference>
<dbReference type="EMBL" id="AM406671">
    <property type="protein sequence ID" value="CAL96635.1"/>
    <property type="molecule type" value="Genomic_DNA"/>
</dbReference>
<dbReference type="KEGG" id="llm:llmg_0027"/>
<dbReference type="Proteomes" id="UP000000364">
    <property type="component" value="Chromosome"/>
</dbReference>
<dbReference type="AlphaFoldDB" id="A2RH99"/>
<dbReference type="SUPFAM" id="SSF88659">
    <property type="entry name" value="Sigma3 and sigma4 domains of RNA polymerase sigma factors"/>
    <property type="match status" value="1"/>
</dbReference>
<sequence>MQVNFLIIIAQKERNSMAIRYYWGRPKDVIRWYLRGTLYLSAQSRKSYIEKIGAAPGNLTRLLKLLDNLDEIFDPVDTDSIALLCLRYVELLSIPDTAKLTGLSKSQVSTRTARVMKKAKEIIAEA</sequence>
<dbReference type="InterPro" id="IPR013324">
    <property type="entry name" value="RNA_pol_sigma_r3/r4-like"/>
</dbReference>